<evidence type="ECO:0000313" key="2">
    <source>
        <dbReference type="Proteomes" id="UP001589733"/>
    </source>
</evidence>
<protein>
    <submittedName>
        <fullName evidence="1">Uncharacterized protein</fullName>
    </submittedName>
</protein>
<evidence type="ECO:0000313" key="1">
    <source>
        <dbReference type="EMBL" id="MFB9994940.1"/>
    </source>
</evidence>
<organism evidence="1 2">
    <name type="scientific">Deinococcus oregonensis</name>
    <dbReference type="NCBI Taxonomy" id="1805970"/>
    <lineage>
        <taxon>Bacteria</taxon>
        <taxon>Thermotogati</taxon>
        <taxon>Deinococcota</taxon>
        <taxon>Deinococci</taxon>
        <taxon>Deinococcales</taxon>
        <taxon>Deinococcaceae</taxon>
        <taxon>Deinococcus</taxon>
    </lineage>
</organism>
<keyword evidence="2" id="KW-1185">Reference proteome</keyword>
<accession>A0ABV6B7L1</accession>
<dbReference type="RefSeq" id="WP_380016386.1">
    <property type="nucleotide sequence ID" value="NZ_JBHLYR010000072.1"/>
</dbReference>
<reference evidence="1 2" key="1">
    <citation type="submission" date="2024-09" db="EMBL/GenBank/DDBJ databases">
        <authorList>
            <person name="Sun Q."/>
            <person name="Mori K."/>
        </authorList>
    </citation>
    <scope>NUCLEOTIDE SEQUENCE [LARGE SCALE GENOMIC DNA]</scope>
    <source>
        <strain evidence="1 2">JCM 13503</strain>
    </source>
</reference>
<dbReference type="EMBL" id="JBHLYR010000072">
    <property type="protein sequence ID" value="MFB9994940.1"/>
    <property type="molecule type" value="Genomic_DNA"/>
</dbReference>
<gene>
    <name evidence="1" type="ORF">ACFFLM_23600</name>
</gene>
<proteinExistence type="predicted"/>
<comment type="caution">
    <text evidence="1">The sequence shown here is derived from an EMBL/GenBank/DDBJ whole genome shotgun (WGS) entry which is preliminary data.</text>
</comment>
<name>A0ABV6B7L1_9DEIO</name>
<sequence length="158" mass="17554">MTPSPTNRTALWLAVLALPVTWEALPQEGVTLPEGTHLRRSNAPDGTLYLDMTLHESEDFQELLDGRGDYTEEELEDPSAVIDQRWEEASEVMQTLLSNAVQVLGEPSQAEADSPRRVSWLRADRTISVGLFQADKDCPIEVCLWLLPPGLTADRLGL</sequence>
<dbReference type="Proteomes" id="UP001589733">
    <property type="component" value="Unassembled WGS sequence"/>
</dbReference>